<comment type="caution">
    <text evidence="2">The sequence shown here is derived from an EMBL/GenBank/DDBJ whole genome shotgun (WGS) entry which is preliminary data.</text>
</comment>
<protein>
    <submittedName>
        <fullName evidence="2">Uncharacterized protein</fullName>
    </submittedName>
</protein>
<evidence type="ECO:0000313" key="2">
    <source>
        <dbReference type="EMBL" id="MPC42885.1"/>
    </source>
</evidence>
<feature type="region of interest" description="Disordered" evidence="1">
    <location>
        <begin position="14"/>
        <end position="45"/>
    </location>
</feature>
<dbReference type="EMBL" id="VSRR010005602">
    <property type="protein sequence ID" value="MPC42885.1"/>
    <property type="molecule type" value="Genomic_DNA"/>
</dbReference>
<keyword evidence="3" id="KW-1185">Reference proteome</keyword>
<accession>A0A5B7FBL0</accession>
<evidence type="ECO:0000256" key="1">
    <source>
        <dbReference type="SAM" id="MobiDB-lite"/>
    </source>
</evidence>
<reference evidence="2 3" key="1">
    <citation type="submission" date="2019-05" db="EMBL/GenBank/DDBJ databases">
        <title>Another draft genome of Portunus trituberculatus and its Hox gene families provides insights of decapod evolution.</title>
        <authorList>
            <person name="Jeong J.-H."/>
            <person name="Song I."/>
            <person name="Kim S."/>
            <person name="Choi T."/>
            <person name="Kim D."/>
            <person name="Ryu S."/>
            <person name="Kim W."/>
        </authorList>
    </citation>
    <scope>NUCLEOTIDE SEQUENCE [LARGE SCALE GENOMIC DNA]</scope>
    <source>
        <tissue evidence="2">Muscle</tissue>
    </source>
</reference>
<dbReference type="AlphaFoldDB" id="A0A5B7FBL0"/>
<evidence type="ECO:0000313" key="3">
    <source>
        <dbReference type="Proteomes" id="UP000324222"/>
    </source>
</evidence>
<gene>
    <name evidence="2" type="ORF">E2C01_036515</name>
</gene>
<dbReference type="Proteomes" id="UP000324222">
    <property type="component" value="Unassembled WGS sequence"/>
</dbReference>
<name>A0A5B7FBL0_PORTR</name>
<organism evidence="2 3">
    <name type="scientific">Portunus trituberculatus</name>
    <name type="common">Swimming crab</name>
    <name type="synonym">Neptunus trituberculatus</name>
    <dbReference type="NCBI Taxonomy" id="210409"/>
    <lineage>
        <taxon>Eukaryota</taxon>
        <taxon>Metazoa</taxon>
        <taxon>Ecdysozoa</taxon>
        <taxon>Arthropoda</taxon>
        <taxon>Crustacea</taxon>
        <taxon>Multicrustacea</taxon>
        <taxon>Malacostraca</taxon>
        <taxon>Eumalacostraca</taxon>
        <taxon>Eucarida</taxon>
        <taxon>Decapoda</taxon>
        <taxon>Pleocyemata</taxon>
        <taxon>Brachyura</taxon>
        <taxon>Eubrachyura</taxon>
        <taxon>Portunoidea</taxon>
        <taxon>Portunidae</taxon>
        <taxon>Portuninae</taxon>
        <taxon>Portunus</taxon>
    </lineage>
</organism>
<sequence length="156" mass="16717">MALRQRHGAYLITATTTPPRRGAGQSTPRQTWSGGSHGGRGRVSRDCWTRSSRSTLMSSSGVWVGGGPWWRARSGGLMHHTSTRVPVPSSTLTPIAVSNYQSTFASNSEHCVALREASKLGDDISAALSGDLSHAMSSFNGRLTDTENWALAQKMS</sequence>
<proteinExistence type="predicted"/>
<feature type="compositionally biased region" description="Polar residues" evidence="1">
    <location>
        <begin position="14"/>
        <end position="32"/>
    </location>
</feature>